<comment type="catalytic activity">
    <reaction evidence="5">
        <text>DNA(n) + a 2'-deoxyribonucleoside 5'-triphosphate = DNA(n+1) + diphosphate</text>
        <dbReference type="Rhea" id="RHEA:22508"/>
        <dbReference type="Rhea" id="RHEA-COMP:17339"/>
        <dbReference type="Rhea" id="RHEA-COMP:17340"/>
        <dbReference type="ChEBI" id="CHEBI:33019"/>
        <dbReference type="ChEBI" id="CHEBI:61560"/>
        <dbReference type="ChEBI" id="CHEBI:173112"/>
        <dbReference type="EC" id="2.7.7.7"/>
    </reaction>
</comment>
<dbReference type="EC" id="2.7.7.7" evidence="5"/>
<dbReference type="AlphaFoldDB" id="S7WAQ0"/>
<dbReference type="Gene3D" id="3.90.1600.10">
    <property type="entry name" value="Palm domain of DNA polymerase"/>
    <property type="match status" value="2"/>
</dbReference>
<reference evidence="8" key="1">
    <citation type="journal article" date="2013" name="PLoS Genet.">
        <title>The genome of Spraguea lophii and the basis of host-microsporidian interactions.</title>
        <authorList>
            <person name="Campbell S.E."/>
            <person name="Williams T.A."/>
            <person name="Yousuf A."/>
            <person name="Soanes D.M."/>
            <person name="Paszkiewicz K.H."/>
            <person name="Williams B.A.P."/>
        </authorList>
    </citation>
    <scope>NUCLEOTIDE SEQUENCE [LARGE SCALE GENOMIC DNA]</scope>
    <source>
        <strain evidence="8">42_110</strain>
    </source>
</reference>
<keyword evidence="2 5" id="KW-0808">Transferase</keyword>
<protein>
    <recommendedName>
        <fullName evidence="5">DNA polymerase</fullName>
        <ecNumber evidence="5">2.7.7.7</ecNumber>
    </recommendedName>
</protein>
<comment type="similarity">
    <text evidence="1 5">Belongs to the DNA polymerase type-B family.</text>
</comment>
<keyword evidence="8" id="KW-1185">Reference proteome</keyword>
<organism evidence="7 8">
    <name type="scientific">Spraguea lophii (strain 42_110)</name>
    <name type="common">Microsporidian parasite</name>
    <dbReference type="NCBI Taxonomy" id="1358809"/>
    <lineage>
        <taxon>Eukaryota</taxon>
        <taxon>Fungi</taxon>
        <taxon>Fungi incertae sedis</taxon>
        <taxon>Microsporidia</taxon>
        <taxon>Spragueidae</taxon>
        <taxon>Spraguea</taxon>
    </lineage>
</organism>
<dbReference type="PROSITE" id="PS00116">
    <property type="entry name" value="DNA_POLYMERASE_B"/>
    <property type="match status" value="1"/>
</dbReference>
<dbReference type="InterPro" id="IPR006134">
    <property type="entry name" value="DNA-dir_DNA_pol_B_multi_dom"/>
</dbReference>
<keyword evidence="4 5" id="KW-0239">DNA-directed DNA polymerase</keyword>
<dbReference type="GO" id="GO:0006273">
    <property type="term" value="P:lagging strand elongation"/>
    <property type="evidence" value="ECO:0007669"/>
    <property type="project" value="TreeGrafter"/>
</dbReference>
<dbReference type="HOGENOM" id="CLU_345439_0_0_1"/>
<dbReference type="OrthoDB" id="6755010at2759"/>
<dbReference type="GO" id="GO:0003697">
    <property type="term" value="F:single-stranded DNA binding"/>
    <property type="evidence" value="ECO:0007669"/>
    <property type="project" value="TreeGrafter"/>
</dbReference>
<dbReference type="InterPro" id="IPR006172">
    <property type="entry name" value="DNA-dir_DNA_pol_B"/>
</dbReference>
<feature type="domain" description="DNA-directed DNA polymerase family B multifunctional" evidence="6">
    <location>
        <begin position="325"/>
        <end position="765"/>
    </location>
</feature>
<name>S7WAQ0_SPRLO</name>
<proteinExistence type="inferred from homology"/>
<sequence length="915" mass="106853">MFFYLYTIEQINDHSVYLYGKRIKNTNNDIKIDPSKYESVRCRIKVENIISPSYIVSKSGKTENLIKDLLKYFNMNKLDFEFEKVVKKNYFYNDMVEDLECIKVYGELKGFHSEFLQNIIVEFYSPVENIIISKSIKGPGILKIDNYIDMNTNEYIAEIENINFIENTPFPNLNYISLTLKENISCVKAYGKRNDLIIGGCNKKYYGRRDFAYHPTSSAMLKHVMAIVNNINPDVILFHNTEVPFLKNSGRILCDIFNLATTLVKGRSFSIDELRKTLLNQDNKYGSSDEIQKIVDDTESLMDILIRMDGLELSKQMTEICGNLLNRTLKNMRAERNEYFILHEIYKRNCLFPPRNKEMEVGYSGGLVLEPKKGYYESAVLLLDFVSLYPSIIQEFNICFSTVGKINHVYKERIKDEEFAEEDIESLVTEAKNAPEGFLPQIIRSIIQRRKKVKELMKKCSEDERKTLENRQKALKLTANSIYGCLGASISRFYNITMALLITSKGREILKNTKYIAENELKLDVIYGDTDSLMINTHLDGIENNLNLALEQSIKLKERINKKYTKIELEMDNIFKKLIIYNKKKYAALLYDGKLETKGLDTNRRDFCPASNKFLTEIIELLLFDFEKLKKTHNQIENQPKNTNVEIIKTNGHDMILSKIYNKLTDLKDNIRTYHINDFIIDATLSRNPENYKTPEALPHVHLALKLKEKGYKYKKGDIVSYVVGESQKNTNITQKAYLASDNVPLDYNYYIENQILNPLYRILNYFENINFEKINSIFGIEKKKVITPHNVTLLTPCCENVQKPGWYCLKCKNKIEKGFFIKKVYEMVRKEISLLYNPKNYCSTCEIERTGIVPYCLDCNTKLTFTAKNKEFDEFLNSIEDSFRELELEEIKNYINEIYKKSGYRVINLKKYFS</sequence>
<dbReference type="PANTHER" id="PTHR45861">
    <property type="entry name" value="DNA POLYMERASE ALPHA CATALYTIC SUBUNIT"/>
    <property type="match status" value="1"/>
</dbReference>
<dbReference type="GO" id="GO:0003887">
    <property type="term" value="F:DNA-directed DNA polymerase activity"/>
    <property type="evidence" value="ECO:0007669"/>
    <property type="project" value="UniProtKB-KW"/>
</dbReference>
<dbReference type="GO" id="GO:0003682">
    <property type="term" value="F:chromatin binding"/>
    <property type="evidence" value="ECO:0007669"/>
    <property type="project" value="TreeGrafter"/>
</dbReference>
<dbReference type="STRING" id="1358809.S7WAQ0"/>
<dbReference type="Proteomes" id="UP000014978">
    <property type="component" value="Unassembled WGS sequence"/>
</dbReference>
<dbReference type="NCBIfam" id="TIGR00592">
    <property type="entry name" value="pol2"/>
    <property type="match status" value="1"/>
</dbReference>
<dbReference type="EMBL" id="ATCN01000029">
    <property type="protein sequence ID" value="EPR80035.1"/>
    <property type="molecule type" value="Genomic_DNA"/>
</dbReference>
<dbReference type="GO" id="GO:0000166">
    <property type="term" value="F:nucleotide binding"/>
    <property type="evidence" value="ECO:0007669"/>
    <property type="project" value="InterPro"/>
</dbReference>
<evidence type="ECO:0000256" key="4">
    <source>
        <dbReference type="ARBA" id="ARBA00022932"/>
    </source>
</evidence>
<keyword evidence="5" id="KW-0235">DNA replication</keyword>
<comment type="caution">
    <text evidence="7">The sequence shown here is derived from an EMBL/GenBank/DDBJ whole genome shotgun (WGS) entry which is preliminary data.</text>
</comment>
<dbReference type="PRINTS" id="PR00106">
    <property type="entry name" value="DNAPOLB"/>
</dbReference>
<keyword evidence="3 5" id="KW-0548">Nucleotidyltransferase</keyword>
<dbReference type="InterPro" id="IPR042087">
    <property type="entry name" value="DNA_pol_B_thumb"/>
</dbReference>
<evidence type="ECO:0000256" key="5">
    <source>
        <dbReference type="RuleBase" id="RU000442"/>
    </source>
</evidence>
<dbReference type="SUPFAM" id="SSF53098">
    <property type="entry name" value="Ribonuclease H-like"/>
    <property type="match status" value="1"/>
</dbReference>
<accession>S7WAQ0</accession>
<evidence type="ECO:0000256" key="1">
    <source>
        <dbReference type="ARBA" id="ARBA00005755"/>
    </source>
</evidence>
<evidence type="ECO:0000313" key="8">
    <source>
        <dbReference type="Proteomes" id="UP000014978"/>
    </source>
</evidence>
<dbReference type="GO" id="GO:0005658">
    <property type="term" value="C:alpha DNA polymerase:primase complex"/>
    <property type="evidence" value="ECO:0007669"/>
    <property type="project" value="TreeGrafter"/>
</dbReference>
<dbReference type="OMA" id="AAFITEC"/>
<evidence type="ECO:0000259" key="6">
    <source>
        <dbReference type="Pfam" id="PF00136"/>
    </source>
</evidence>
<dbReference type="SUPFAM" id="SSF56672">
    <property type="entry name" value="DNA/RNA polymerases"/>
    <property type="match status" value="1"/>
</dbReference>
<keyword evidence="5" id="KW-0238">DNA-binding</keyword>
<dbReference type="PANTHER" id="PTHR45861:SF1">
    <property type="entry name" value="DNA POLYMERASE ALPHA CATALYTIC SUBUNIT"/>
    <property type="match status" value="1"/>
</dbReference>
<dbReference type="GO" id="GO:0006272">
    <property type="term" value="P:leading strand elongation"/>
    <property type="evidence" value="ECO:0007669"/>
    <property type="project" value="TreeGrafter"/>
</dbReference>
<evidence type="ECO:0000256" key="2">
    <source>
        <dbReference type="ARBA" id="ARBA00022679"/>
    </source>
</evidence>
<evidence type="ECO:0000256" key="3">
    <source>
        <dbReference type="ARBA" id="ARBA00022695"/>
    </source>
</evidence>
<dbReference type="Gene3D" id="1.10.132.60">
    <property type="entry name" value="DNA polymerase family B, C-terminal domain"/>
    <property type="match status" value="1"/>
</dbReference>
<dbReference type="InParanoid" id="S7WAQ0"/>
<dbReference type="InterPro" id="IPR023211">
    <property type="entry name" value="DNA_pol_palm_dom_sf"/>
</dbReference>
<dbReference type="InterPro" id="IPR043502">
    <property type="entry name" value="DNA/RNA_pol_sf"/>
</dbReference>
<dbReference type="GO" id="GO:1902975">
    <property type="term" value="P:mitotic DNA replication initiation"/>
    <property type="evidence" value="ECO:0007669"/>
    <property type="project" value="TreeGrafter"/>
</dbReference>
<dbReference type="InterPro" id="IPR017964">
    <property type="entry name" value="DNA-dir_DNA_pol_B_CS"/>
</dbReference>
<dbReference type="GO" id="GO:0003688">
    <property type="term" value="F:DNA replication origin binding"/>
    <property type="evidence" value="ECO:0007669"/>
    <property type="project" value="TreeGrafter"/>
</dbReference>
<gene>
    <name evidence="7" type="ORF">SLOPH_315</name>
</gene>
<dbReference type="InterPro" id="IPR012337">
    <property type="entry name" value="RNaseH-like_sf"/>
</dbReference>
<dbReference type="VEuPathDB" id="MicrosporidiaDB:SLOPH_315"/>
<dbReference type="Pfam" id="PF00136">
    <property type="entry name" value="DNA_pol_B"/>
    <property type="match status" value="1"/>
</dbReference>
<dbReference type="SMART" id="SM00486">
    <property type="entry name" value="POLBc"/>
    <property type="match status" value="1"/>
</dbReference>
<evidence type="ECO:0000313" key="7">
    <source>
        <dbReference type="EMBL" id="EPR80035.1"/>
    </source>
</evidence>